<dbReference type="Proteomes" id="UP001175226">
    <property type="component" value="Unassembled WGS sequence"/>
</dbReference>
<evidence type="ECO:0000313" key="2">
    <source>
        <dbReference type="Proteomes" id="UP001175226"/>
    </source>
</evidence>
<evidence type="ECO:0000313" key="1">
    <source>
        <dbReference type="EMBL" id="KAK0453340.1"/>
    </source>
</evidence>
<sequence>MSPGEKLDLQILLPPSRIQEAVKLLLATSYSPMSCEEIDDETRPLIASNNDIYITDYTLAFRDRPNDFARLKSL</sequence>
<dbReference type="AlphaFoldDB" id="A0AA39K2J7"/>
<organism evidence="1 2">
    <name type="scientific">Armillaria borealis</name>
    <dbReference type="NCBI Taxonomy" id="47425"/>
    <lineage>
        <taxon>Eukaryota</taxon>
        <taxon>Fungi</taxon>
        <taxon>Dikarya</taxon>
        <taxon>Basidiomycota</taxon>
        <taxon>Agaricomycotina</taxon>
        <taxon>Agaricomycetes</taxon>
        <taxon>Agaricomycetidae</taxon>
        <taxon>Agaricales</taxon>
        <taxon>Marasmiineae</taxon>
        <taxon>Physalacriaceae</taxon>
        <taxon>Armillaria</taxon>
    </lineage>
</organism>
<dbReference type="EMBL" id="JAUEPT010000003">
    <property type="protein sequence ID" value="KAK0453340.1"/>
    <property type="molecule type" value="Genomic_DNA"/>
</dbReference>
<reference evidence="1" key="1">
    <citation type="submission" date="2023-06" db="EMBL/GenBank/DDBJ databases">
        <authorList>
            <consortium name="Lawrence Berkeley National Laboratory"/>
            <person name="Ahrendt S."/>
            <person name="Sahu N."/>
            <person name="Indic B."/>
            <person name="Wong-Bajracharya J."/>
            <person name="Merenyi Z."/>
            <person name="Ke H.-M."/>
            <person name="Monk M."/>
            <person name="Kocsube S."/>
            <person name="Drula E."/>
            <person name="Lipzen A."/>
            <person name="Balint B."/>
            <person name="Henrissat B."/>
            <person name="Andreopoulos B."/>
            <person name="Martin F.M."/>
            <person name="Harder C.B."/>
            <person name="Rigling D."/>
            <person name="Ford K.L."/>
            <person name="Foster G.D."/>
            <person name="Pangilinan J."/>
            <person name="Papanicolaou A."/>
            <person name="Barry K."/>
            <person name="LaButti K."/>
            <person name="Viragh M."/>
            <person name="Koriabine M."/>
            <person name="Yan M."/>
            <person name="Riley R."/>
            <person name="Champramary S."/>
            <person name="Plett K.L."/>
            <person name="Tsai I.J."/>
            <person name="Slot J."/>
            <person name="Sipos G."/>
            <person name="Plett J."/>
            <person name="Nagy L.G."/>
            <person name="Grigoriev I.V."/>
        </authorList>
    </citation>
    <scope>NUCLEOTIDE SEQUENCE</scope>
    <source>
        <strain evidence="1">FPL87.14</strain>
    </source>
</reference>
<comment type="caution">
    <text evidence="1">The sequence shown here is derived from an EMBL/GenBank/DDBJ whole genome shotgun (WGS) entry which is preliminary data.</text>
</comment>
<keyword evidence="2" id="KW-1185">Reference proteome</keyword>
<proteinExistence type="predicted"/>
<gene>
    <name evidence="1" type="ORF">EV421DRAFT_2030316</name>
</gene>
<protein>
    <submittedName>
        <fullName evidence="1">Uncharacterized protein</fullName>
    </submittedName>
</protein>
<accession>A0AA39K2J7</accession>
<name>A0AA39K2J7_9AGAR</name>